<dbReference type="GO" id="GO:0009279">
    <property type="term" value="C:cell outer membrane"/>
    <property type="evidence" value="ECO:0007669"/>
    <property type="project" value="UniProtKB-SubCell"/>
</dbReference>
<feature type="domain" description="SLBB" evidence="17">
    <location>
        <begin position="171"/>
        <end position="244"/>
    </location>
</feature>
<evidence type="ECO:0000256" key="5">
    <source>
        <dbReference type="ARBA" id="ARBA00022597"/>
    </source>
</evidence>
<keyword evidence="8" id="KW-0625">Polysaccharide transport</keyword>
<keyword evidence="12" id="KW-0564">Palmitate</keyword>
<dbReference type="PROSITE" id="PS51257">
    <property type="entry name" value="PROKAR_LIPOPROTEIN"/>
    <property type="match status" value="1"/>
</dbReference>
<evidence type="ECO:0000256" key="3">
    <source>
        <dbReference type="ARBA" id="ARBA00022448"/>
    </source>
</evidence>
<evidence type="ECO:0000256" key="1">
    <source>
        <dbReference type="ARBA" id="ARBA00004571"/>
    </source>
</evidence>
<proteinExistence type="inferred from homology"/>
<keyword evidence="7 15" id="KW-0732">Signal</keyword>
<keyword evidence="14" id="KW-0449">Lipoprotein</keyword>
<dbReference type="InterPro" id="IPR049712">
    <property type="entry name" value="Poly_export"/>
</dbReference>
<dbReference type="AlphaFoldDB" id="A0A0M7BA64"/>
<accession>A0A0M7BA64</accession>
<evidence type="ECO:0000259" key="16">
    <source>
        <dbReference type="Pfam" id="PF02563"/>
    </source>
</evidence>
<name>A0A0M7BA64_9RHOB</name>
<dbReference type="PANTHER" id="PTHR33619">
    <property type="entry name" value="POLYSACCHARIDE EXPORT PROTEIN GFCE-RELATED"/>
    <property type="match status" value="1"/>
</dbReference>
<dbReference type="Gene3D" id="3.30.1950.10">
    <property type="entry name" value="wza like domain"/>
    <property type="match status" value="1"/>
</dbReference>
<organism evidence="18 19">
    <name type="scientific">Jannaschia seosinensis</name>
    <dbReference type="NCBI Taxonomy" id="313367"/>
    <lineage>
        <taxon>Bacteria</taxon>
        <taxon>Pseudomonadati</taxon>
        <taxon>Pseudomonadota</taxon>
        <taxon>Alphaproteobacteria</taxon>
        <taxon>Rhodobacterales</taxon>
        <taxon>Roseobacteraceae</taxon>
        <taxon>Jannaschia</taxon>
    </lineage>
</organism>
<evidence type="ECO:0000256" key="6">
    <source>
        <dbReference type="ARBA" id="ARBA00022692"/>
    </source>
</evidence>
<sequence length="379" mass="40124">MSIQATRTARFIAASLAVALVASCGTIPRSGPTKNEIFAGAIENEGNAFVIPVDARVTTATAVGPTLGFSESFRNAGLMGTDTIRPGDTLSLIVYENVTDGLLTNVGASASQINQVQVDASGFIFIPYAGRIQAAGNTPEALRRTITARLDEQTPDPQVVVQRLAGDGATVAVVGTAGAQGVYPIERPTRTLTGMIARAGGVAAEPEITTVTVTRNGRSEGAYLSDLYKQPALDIALRDGDTVFLEADTRTFTVLGATGAQNRLSFETETISAIEALAQVGGLNPNYANPTGVFILRDEHERIARQVIGRPDLQGPQRMIYVLDLTEPNGMFEARDFVIRDGDTVYVTEAPIVRWNRTIAALFGSLNPIVSSARTVGVN</sequence>
<evidence type="ECO:0000259" key="17">
    <source>
        <dbReference type="Pfam" id="PF22461"/>
    </source>
</evidence>
<dbReference type="GO" id="GO:0006811">
    <property type="term" value="P:monoatomic ion transport"/>
    <property type="evidence" value="ECO:0007669"/>
    <property type="project" value="UniProtKB-KW"/>
</dbReference>
<evidence type="ECO:0000256" key="2">
    <source>
        <dbReference type="ARBA" id="ARBA00009450"/>
    </source>
</evidence>
<evidence type="ECO:0000256" key="11">
    <source>
        <dbReference type="ARBA" id="ARBA00023136"/>
    </source>
</evidence>
<gene>
    <name evidence="18" type="ORF">JSE7799_01419</name>
</gene>
<dbReference type="InterPro" id="IPR054765">
    <property type="entry name" value="SLBB_dom"/>
</dbReference>
<keyword evidence="11" id="KW-0472">Membrane</keyword>
<dbReference type="Proteomes" id="UP000049455">
    <property type="component" value="Unassembled WGS sequence"/>
</dbReference>
<keyword evidence="4" id="KW-1134">Transmembrane beta strand</keyword>
<dbReference type="GO" id="GO:0046930">
    <property type="term" value="C:pore complex"/>
    <property type="evidence" value="ECO:0007669"/>
    <property type="project" value="UniProtKB-KW"/>
</dbReference>
<evidence type="ECO:0000256" key="14">
    <source>
        <dbReference type="ARBA" id="ARBA00023288"/>
    </source>
</evidence>
<dbReference type="EMBL" id="CYPR01000085">
    <property type="protein sequence ID" value="CUH38481.1"/>
    <property type="molecule type" value="Genomic_DNA"/>
</dbReference>
<evidence type="ECO:0000256" key="8">
    <source>
        <dbReference type="ARBA" id="ARBA00023047"/>
    </source>
</evidence>
<dbReference type="RefSeq" id="WP_055663003.1">
    <property type="nucleotide sequence ID" value="NZ_CYPR01000085.1"/>
</dbReference>
<evidence type="ECO:0000256" key="9">
    <source>
        <dbReference type="ARBA" id="ARBA00023065"/>
    </source>
</evidence>
<evidence type="ECO:0000256" key="13">
    <source>
        <dbReference type="ARBA" id="ARBA00023237"/>
    </source>
</evidence>
<dbReference type="Pfam" id="PF22461">
    <property type="entry name" value="SLBB_2"/>
    <property type="match status" value="1"/>
</dbReference>
<feature type="signal peptide" evidence="15">
    <location>
        <begin position="1"/>
        <end position="19"/>
    </location>
</feature>
<feature type="chain" id="PRO_5005809841" evidence="15">
    <location>
        <begin position="20"/>
        <end position="379"/>
    </location>
</feature>
<reference evidence="18 19" key="1">
    <citation type="submission" date="2015-09" db="EMBL/GenBank/DDBJ databases">
        <authorList>
            <person name="Jackson K.R."/>
            <person name="Lunt B.L."/>
            <person name="Fisher J.N.B."/>
            <person name="Gardner A.V."/>
            <person name="Bailey M.E."/>
            <person name="Deus L.M."/>
            <person name="Earl A.S."/>
            <person name="Gibby P.D."/>
            <person name="Hartmann K.A."/>
            <person name="Liu J.E."/>
            <person name="Manci A.M."/>
            <person name="Nielsen D.A."/>
            <person name="Solomon M.B."/>
            <person name="Breakwell D.P."/>
            <person name="Burnett S.H."/>
            <person name="Grose J.H."/>
        </authorList>
    </citation>
    <scope>NUCLEOTIDE SEQUENCE [LARGE SCALE GENOMIC DNA]</scope>
    <source>
        <strain evidence="18 19">CECT 7799</strain>
    </source>
</reference>
<dbReference type="OrthoDB" id="7198507at2"/>
<keyword evidence="10" id="KW-0626">Porin</keyword>
<dbReference type="GO" id="GO:0015288">
    <property type="term" value="F:porin activity"/>
    <property type="evidence" value="ECO:0007669"/>
    <property type="project" value="UniProtKB-KW"/>
</dbReference>
<evidence type="ECO:0000256" key="15">
    <source>
        <dbReference type="SAM" id="SignalP"/>
    </source>
</evidence>
<keyword evidence="9" id="KW-0406">Ion transport</keyword>
<dbReference type="Pfam" id="PF02563">
    <property type="entry name" value="Poly_export"/>
    <property type="match status" value="1"/>
</dbReference>
<evidence type="ECO:0000313" key="18">
    <source>
        <dbReference type="EMBL" id="CUH38481.1"/>
    </source>
</evidence>
<protein>
    <submittedName>
        <fullName evidence="18">Polysaccharide export protein Wza</fullName>
    </submittedName>
</protein>
<evidence type="ECO:0000256" key="7">
    <source>
        <dbReference type="ARBA" id="ARBA00022729"/>
    </source>
</evidence>
<feature type="domain" description="Polysaccharide export protein N-terminal" evidence="16">
    <location>
        <begin position="83"/>
        <end position="162"/>
    </location>
</feature>
<comment type="subcellular location">
    <subcellularLocation>
        <location evidence="1">Cell outer membrane</location>
        <topology evidence="1">Multi-pass membrane protein</topology>
    </subcellularLocation>
</comment>
<dbReference type="InterPro" id="IPR003715">
    <property type="entry name" value="Poly_export_N"/>
</dbReference>
<keyword evidence="19" id="KW-1185">Reference proteome</keyword>
<evidence type="ECO:0000313" key="19">
    <source>
        <dbReference type="Proteomes" id="UP000049455"/>
    </source>
</evidence>
<comment type="similarity">
    <text evidence="2">Belongs to the BexD/CtrA/VexA family.</text>
</comment>
<evidence type="ECO:0000256" key="4">
    <source>
        <dbReference type="ARBA" id="ARBA00022452"/>
    </source>
</evidence>
<evidence type="ECO:0000256" key="12">
    <source>
        <dbReference type="ARBA" id="ARBA00023139"/>
    </source>
</evidence>
<keyword evidence="13" id="KW-0998">Cell outer membrane</keyword>
<dbReference type="PANTHER" id="PTHR33619:SF3">
    <property type="entry name" value="POLYSACCHARIDE EXPORT PROTEIN GFCE-RELATED"/>
    <property type="match status" value="1"/>
</dbReference>
<dbReference type="Gene3D" id="3.10.560.10">
    <property type="entry name" value="Outer membrane lipoprotein wza domain like"/>
    <property type="match status" value="2"/>
</dbReference>
<keyword evidence="5" id="KW-0762">Sugar transport</keyword>
<keyword evidence="3" id="KW-0813">Transport</keyword>
<dbReference type="GO" id="GO:0015159">
    <property type="term" value="F:polysaccharide transmembrane transporter activity"/>
    <property type="evidence" value="ECO:0007669"/>
    <property type="project" value="InterPro"/>
</dbReference>
<dbReference type="STRING" id="313367.JSE7799_01419"/>
<keyword evidence="6" id="KW-0812">Transmembrane</keyword>
<evidence type="ECO:0000256" key="10">
    <source>
        <dbReference type="ARBA" id="ARBA00023114"/>
    </source>
</evidence>